<dbReference type="InterPro" id="IPR014153">
    <property type="entry name" value="Ds_break_AddB"/>
</dbReference>
<dbReference type="RefSeq" id="WP_035596078.1">
    <property type="nucleotide sequence ID" value="NZ_ARYM01000006.1"/>
</dbReference>
<name>A0A062VM40_9PROT</name>
<organism evidence="2 3">
    <name type="scientific">Hyphomonas polymorpha PS728</name>
    <dbReference type="NCBI Taxonomy" id="1280954"/>
    <lineage>
        <taxon>Bacteria</taxon>
        <taxon>Pseudomonadati</taxon>
        <taxon>Pseudomonadota</taxon>
        <taxon>Alphaproteobacteria</taxon>
        <taxon>Hyphomonadales</taxon>
        <taxon>Hyphomonadaceae</taxon>
        <taxon>Hyphomonas</taxon>
    </lineage>
</organism>
<dbReference type="OrthoDB" id="9780606at2"/>
<dbReference type="NCBIfam" id="TIGR02786">
    <property type="entry name" value="addB_alphas"/>
    <property type="match status" value="1"/>
</dbReference>
<dbReference type="InterPro" id="IPR011604">
    <property type="entry name" value="PDDEXK-like_dom_sf"/>
</dbReference>
<feature type="domain" description="PD-(D/E)XK endonuclease-like" evidence="1">
    <location>
        <begin position="744"/>
        <end position="968"/>
    </location>
</feature>
<dbReference type="InterPro" id="IPR027417">
    <property type="entry name" value="P-loop_NTPase"/>
</dbReference>
<dbReference type="Proteomes" id="UP000027100">
    <property type="component" value="Unassembled WGS sequence"/>
</dbReference>
<dbReference type="eggNOG" id="COG3893">
    <property type="taxonomic scope" value="Bacteria"/>
</dbReference>
<comment type="caution">
    <text evidence="2">The sequence shown here is derived from an EMBL/GenBank/DDBJ whole genome shotgun (WGS) entry which is preliminary data.</text>
</comment>
<evidence type="ECO:0000259" key="1">
    <source>
        <dbReference type="Pfam" id="PF12705"/>
    </source>
</evidence>
<protein>
    <recommendedName>
        <fullName evidence="1">PD-(D/E)XK endonuclease-like domain-containing protein</fullName>
    </recommendedName>
</protein>
<dbReference type="eggNOG" id="COG2887">
    <property type="taxonomic scope" value="Bacteria"/>
</dbReference>
<dbReference type="SUPFAM" id="SSF52540">
    <property type="entry name" value="P-loop containing nucleoside triphosphate hydrolases"/>
    <property type="match status" value="1"/>
</dbReference>
<dbReference type="PATRIC" id="fig|1280954.3.peg.1374"/>
<dbReference type="STRING" id="1280954.HPO_06778"/>
<proteinExistence type="predicted"/>
<evidence type="ECO:0000313" key="3">
    <source>
        <dbReference type="Proteomes" id="UP000027100"/>
    </source>
</evidence>
<gene>
    <name evidence="2" type="ORF">HPO_06778</name>
</gene>
<accession>A0A062VM40</accession>
<dbReference type="InterPro" id="IPR038726">
    <property type="entry name" value="PDDEXK_AddAB-type"/>
</dbReference>
<dbReference type="EMBL" id="ARYM01000006">
    <property type="protein sequence ID" value="KCZ99253.1"/>
    <property type="molecule type" value="Genomic_DNA"/>
</dbReference>
<keyword evidence="3" id="KW-1185">Reference proteome</keyword>
<reference evidence="2 3" key="1">
    <citation type="journal article" date="2014" name="Antonie Van Leeuwenhoek">
        <title>Hyphomonas beringensis sp. nov. and Hyphomonas chukchiensis sp. nov., isolated from surface seawater of the Bering Sea and Chukchi Sea.</title>
        <authorList>
            <person name="Li C."/>
            <person name="Lai Q."/>
            <person name="Li G."/>
            <person name="Dong C."/>
            <person name="Wang J."/>
            <person name="Liao Y."/>
            <person name="Shao Z."/>
        </authorList>
    </citation>
    <scope>NUCLEOTIDE SEQUENCE [LARGE SCALE GENOMIC DNA]</scope>
    <source>
        <strain evidence="2 3">PS728</strain>
    </source>
</reference>
<dbReference type="Gene3D" id="3.90.320.10">
    <property type="match status" value="1"/>
</dbReference>
<dbReference type="AlphaFoldDB" id="A0A062VM40"/>
<dbReference type="Pfam" id="PF12705">
    <property type="entry name" value="PDDEXK_1"/>
    <property type="match status" value="1"/>
</dbReference>
<evidence type="ECO:0000313" key="2">
    <source>
        <dbReference type="EMBL" id="KCZ99253.1"/>
    </source>
</evidence>
<sequence>MAADALFGPDAPRIRTIASGTAFVKELARALASETSLATRPEALADAIIYVPNRRSARALSLALYDAAGEQTILPPDIRALGDLDSGEPPPIAEQALSGAVPPLSGARQLGVLATLVRYYYQSAMGIDLPPASTLSAARELGRLLEQAAMSEDADWSRLETLSLGDLAAHWSRSADFLKIVTKLWPEWLAENRASDPYKERLRAARALAAHWQKSPPAGPVIIAGSTGATPPGRILMRAVLELPMGLIVLPGLDTALNERQWDAVISAPGHPQNTLIRTLKALGRLPESVAPWPGISADAPARARVRLIHEALAPAEETADWRATLEELALAGGQPIEEFVRDGLKGLSVAETPNEAAEAEAAALLMRETLERPGETAALVTPDAGLARRVSALLGRWGIHVPPSAPVPLGRTLAGSLIGLCARWAADPGEPAVLAAVLKHPFVRGKMDSGKLDLYFLRGPRRWKSLDDLAHSIDIRDKLEQHSPFQREDQDEAILLVRRLAGIMEETGSDFSSLEAVTAEEAARRVADLSGAISQTPMPWAGEDGAGASNLLQRLAELGPFLGEMNPEAFADLVDAESSTLPVQTGEPEHPRLSIWGPLEARLQSADRLILAGLNEDVWPEKPPADAFLPRRFRAPLGLNDPEERMGLSAHDFAQLAAAPHVVMLYAARRDDSPAVASRWVWRLRTLAEGAFGERTAKLLKGETRHLLDWVNALQTRGLGSLPADFSAEPKPKKRAPEDWPRRLSVTRVDRLQRDPYSIWAESVLGLRQVDVLGAPLASNLRGTAIHAALDAFEADGVAKDAETLLTLIREELARTGEPESAWAGRLAIWQDVAGWYLDWRRERDVSGGILREVRGEYRSDIAGHPFELSATADRIERTATGALVIVDFKTGLPPTDKAIDAGYDQQMPLQAIIAAKGGFQNVRAAPVEALEYVSIRGRPEARRIGESKSSPKSLAELIAAAEDGYVRLIAAYRDPAAVYASAPRVQFVKYDYGYNLLARRAEWNRDTPGGDGGDE</sequence>